<dbReference type="RefSeq" id="WP_093338080.1">
    <property type="nucleotide sequence ID" value="NZ_FOXD01000015.1"/>
</dbReference>
<evidence type="ECO:0000313" key="9">
    <source>
        <dbReference type="EMBL" id="SFQ02924.1"/>
    </source>
</evidence>
<dbReference type="SUPFAM" id="SSF101821">
    <property type="entry name" value="Aminopeptidase/glucanase lid domain"/>
    <property type="match status" value="1"/>
</dbReference>
<keyword evidence="4 8" id="KW-0479">Metal-binding</keyword>
<evidence type="ECO:0000256" key="6">
    <source>
        <dbReference type="PIRNR" id="PIRNR001123"/>
    </source>
</evidence>
<feature type="binding site" evidence="8">
    <location>
        <position position="174"/>
    </location>
    <ligand>
        <name>Zn(2+)</name>
        <dbReference type="ChEBI" id="CHEBI:29105"/>
        <label>1</label>
    </ligand>
</feature>
<evidence type="ECO:0000256" key="7">
    <source>
        <dbReference type="PIRSR" id="PIRSR001123-1"/>
    </source>
</evidence>
<dbReference type="PANTHER" id="PTHR32481:SF0">
    <property type="entry name" value="AMINOPEPTIDASE YPDE-RELATED"/>
    <property type="match status" value="1"/>
</dbReference>
<sequence>MNSKHYDFLYDLLHTPSPSGMEADIQKKWLQYVKPHAQSLHTDGAGNASAVYHPDAALRVAVAGHCDEIGFMVKAIDNNGFIHVEKVGGINHKPAIGMKVTILGTHGRLTGVFGTNAEHHGGAKDDFSFSDLFIDCGATSKEEVEAFIAAGDTAVYKREPEGLLNNRISGRGLDNRTGAFITAEAFRRLENRLQPDVGMHAVSTVNEETNMGGAYFAGAGIAPDLAIAVDVTFATDYPGSVSEKTTDVKLGGGPVLAKGAPINQKANDLLEQAAKAAGIPVQYELTPRSTGTDADQLRKTARGVPVALVSLPLRYMHAPVETVSLDDIEQAIELLVSFFTRLKGNENLKPVSLDDLKD</sequence>
<dbReference type="Pfam" id="PF05343">
    <property type="entry name" value="Peptidase_M42"/>
    <property type="match status" value="1"/>
</dbReference>
<feature type="binding site" evidence="8">
    <location>
        <position position="65"/>
    </location>
    <ligand>
        <name>Zn(2+)</name>
        <dbReference type="ChEBI" id="CHEBI:29105"/>
        <label>1</label>
    </ligand>
</feature>
<keyword evidence="3" id="KW-0645">Protease</keyword>
<evidence type="ECO:0000256" key="4">
    <source>
        <dbReference type="ARBA" id="ARBA00022723"/>
    </source>
</evidence>
<name>A0A1I5V5W4_9BACI</name>
<reference evidence="10" key="1">
    <citation type="submission" date="2016-10" db="EMBL/GenBank/DDBJ databases">
        <authorList>
            <person name="Varghese N."/>
            <person name="Submissions S."/>
        </authorList>
    </citation>
    <scope>NUCLEOTIDE SEQUENCE [LARGE SCALE GENOMIC DNA]</scope>
    <source>
        <strain evidence="10">S7</strain>
    </source>
</reference>
<accession>A0A1I5V5W4</accession>
<dbReference type="AlphaFoldDB" id="A0A1I5V5W4"/>
<dbReference type="Proteomes" id="UP000198892">
    <property type="component" value="Unassembled WGS sequence"/>
</dbReference>
<comment type="similarity">
    <text evidence="1 6">Belongs to the peptidase M42 family.</text>
</comment>
<evidence type="ECO:0000256" key="5">
    <source>
        <dbReference type="ARBA" id="ARBA00022801"/>
    </source>
</evidence>
<dbReference type="InterPro" id="IPR023367">
    <property type="entry name" value="Peptidase_M42_dom2"/>
</dbReference>
<dbReference type="InterPro" id="IPR051464">
    <property type="entry name" value="Peptidase_M42_aminopept"/>
</dbReference>
<evidence type="ECO:0000313" key="10">
    <source>
        <dbReference type="Proteomes" id="UP000198892"/>
    </source>
</evidence>
<feature type="binding site" evidence="8">
    <location>
        <position position="230"/>
    </location>
    <ligand>
        <name>Zn(2+)</name>
        <dbReference type="ChEBI" id="CHEBI:29105"/>
        <label>1</label>
    </ligand>
</feature>
<dbReference type="PANTHER" id="PTHR32481">
    <property type="entry name" value="AMINOPEPTIDASE"/>
    <property type="match status" value="1"/>
</dbReference>
<feature type="active site" description="Proton acceptor" evidence="7">
    <location>
        <position position="207"/>
    </location>
</feature>
<evidence type="ECO:0000256" key="1">
    <source>
        <dbReference type="ARBA" id="ARBA00006272"/>
    </source>
</evidence>
<keyword evidence="10" id="KW-1185">Reference proteome</keyword>
<dbReference type="GO" id="GO:0046872">
    <property type="term" value="F:metal ion binding"/>
    <property type="evidence" value="ECO:0007669"/>
    <property type="project" value="UniProtKB-UniRule"/>
</dbReference>
<proteinExistence type="inferred from homology"/>
<dbReference type="EMBL" id="FOXD01000015">
    <property type="protein sequence ID" value="SFQ02924.1"/>
    <property type="molecule type" value="Genomic_DNA"/>
</dbReference>
<gene>
    <name evidence="9" type="ORF">SAMN05518683_11545</name>
</gene>
<protein>
    <submittedName>
        <fullName evidence="9">Endoglucanase</fullName>
    </submittedName>
</protein>
<keyword evidence="2" id="KW-0031">Aminopeptidase</keyword>
<feature type="binding site" evidence="8">
    <location>
        <position position="208"/>
    </location>
    <ligand>
        <name>Zn(2+)</name>
        <dbReference type="ChEBI" id="CHEBI:29105"/>
        <label>2</label>
    </ligand>
</feature>
<organism evidence="9 10">
    <name type="scientific">Salibacterium halotolerans</name>
    <dbReference type="NCBI Taxonomy" id="1884432"/>
    <lineage>
        <taxon>Bacteria</taxon>
        <taxon>Bacillati</taxon>
        <taxon>Bacillota</taxon>
        <taxon>Bacilli</taxon>
        <taxon>Bacillales</taxon>
        <taxon>Bacillaceae</taxon>
    </lineage>
</organism>
<dbReference type="Gene3D" id="2.40.30.40">
    <property type="entry name" value="Peptidase M42, domain 2"/>
    <property type="match status" value="1"/>
</dbReference>
<dbReference type="SUPFAM" id="SSF53187">
    <property type="entry name" value="Zn-dependent exopeptidases"/>
    <property type="match status" value="1"/>
</dbReference>
<evidence type="ECO:0000256" key="3">
    <source>
        <dbReference type="ARBA" id="ARBA00022670"/>
    </source>
</evidence>
<dbReference type="PIRSF" id="PIRSF001123">
    <property type="entry name" value="PepA_GA"/>
    <property type="match status" value="1"/>
</dbReference>
<evidence type="ECO:0000256" key="2">
    <source>
        <dbReference type="ARBA" id="ARBA00022438"/>
    </source>
</evidence>
<feature type="binding site" evidence="8">
    <location>
        <position position="317"/>
    </location>
    <ligand>
        <name>Zn(2+)</name>
        <dbReference type="ChEBI" id="CHEBI:29105"/>
        <label>2</label>
    </ligand>
</feature>
<comment type="cofactor">
    <cofactor evidence="8">
        <name>a divalent metal cation</name>
        <dbReference type="ChEBI" id="CHEBI:60240"/>
    </cofactor>
    <text evidence="8">Binds 2 divalent metal cations per subunit.</text>
</comment>
<feature type="binding site" evidence="8">
    <location>
        <position position="174"/>
    </location>
    <ligand>
        <name>Zn(2+)</name>
        <dbReference type="ChEBI" id="CHEBI:29105"/>
        <label>2</label>
    </ligand>
</feature>
<dbReference type="STRING" id="1884432.SAMN05518683_11545"/>
<dbReference type="OrthoDB" id="9772053at2"/>
<dbReference type="InterPro" id="IPR008007">
    <property type="entry name" value="Peptidase_M42"/>
</dbReference>
<dbReference type="GO" id="GO:0006508">
    <property type="term" value="P:proteolysis"/>
    <property type="evidence" value="ECO:0007669"/>
    <property type="project" value="UniProtKB-KW"/>
</dbReference>
<evidence type="ECO:0000256" key="8">
    <source>
        <dbReference type="PIRSR" id="PIRSR001123-2"/>
    </source>
</evidence>
<keyword evidence="5" id="KW-0378">Hydrolase</keyword>
<dbReference type="Gene3D" id="3.40.630.10">
    <property type="entry name" value="Zn peptidases"/>
    <property type="match status" value="1"/>
</dbReference>
<dbReference type="GO" id="GO:0004177">
    <property type="term" value="F:aminopeptidase activity"/>
    <property type="evidence" value="ECO:0007669"/>
    <property type="project" value="UniProtKB-UniRule"/>
</dbReference>